<dbReference type="eggNOG" id="COG1293">
    <property type="taxonomic scope" value="Bacteria"/>
</dbReference>
<proteinExistence type="predicted"/>
<dbReference type="Pfam" id="PF05670">
    <property type="entry name" value="NFACT-R_1"/>
    <property type="match status" value="1"/>
</dbReference>
<dbReference type="HOGENOM" id="CLU_022481_2_1_0"/>
<dbReference type="GO" id="GO:0000049">
    <property type="term" value="F:tRNA binding"/>
    <property type="evidence" value="ECO:0007669"/>
    <property type="project" value="TreeGrafter"/>
</dbReference>
<dbReference type="RefSeq" id="WP_014730240.1">
    <property type="nucleotide sequence ID" value="NC_017934.1"/>
</dbReference>
<dbReference type="GO" id="GO:0043023">
    <property type="term" value="F:ribosomal large subunit binding"/>
    <property type="evidence" value="ECO:0007669"/>
    <property type="project" value="TreeGrafter"/>
</dbReference>
<dbReference type="GO" id="GO:1990112">
    <property type="term" value="C:RQC complex"/>
    <property type="evidence" value="ECO:0007669"/>
    <property type="project" value="TreeGrafter"/>
</dbReference>
<dbReference type="InterPro" id="IPR051608">
    <property type="entry name" value="RQC_Subunit_NEMF"/>
</dbReference>
<dbReference type="GO" id="GO:0072344">
    <property type="term" value="P:rescue of stalled ribosome"/>
    <property type="evidence" value="ECO:0007669"/>
    <property type="project" value="TreeGrafter"/>
</dbReference>
<name>I2F2G8_9BACT</name>
<sequence length="562" mass="64541" precursor="true">MVFDGLILQRVLAEISDVSGQQLRQVYQIGRSEFFFKFSKRGIEISLNPSSPYIIESNRNQNSPSIETPFSLFLRRHINGFFLTKIAQLDMDRITRMDFEGRDAFGERNKYSVIAEFIGPGSNIMVLDEEERILQVFREMISSKRTLARNVKYYPPDSPGKSLRNLSKENITLTLLHSGDTLSRAIMKSFTGFSRATAENIVGFLQIEDVVPSSLREERLDEVAEFLMSLSLDTNGRSLFVIDGTKGAEISPIPLDHKGRCEKVGASEAIRRAIKSSGAETEVDRRKQSIIRKIDKSFKRLFKLIDKLETELSEVENYRDFKKYGELITANLYRLRERRETVELEDWETGETVEISLDSRLTPSENAQLFFKYYSKSLRKEIQLKKRLRVLRDEVNYLDQLKEMVSQAESLEDVREFSSELEEAGIKRKEKIDKKRKKRSQKSGPRVFERNGFKFLVGRNNIENDEITKNASRDDIWFHARGIPGAHVILKKAGKEITPEAILYGSLLAAKYSRGRQSGKVEVAHTEVKNVKKPKGAKPGMVTYRKFESITVDLTKEMVGRN</sequence>
<evidence type="ECO:0000259" key="1">
    <source>
        <dbReference type="Pfam" id="PF05670"/>
    </source>
</evidence>
<keyword evidence="3" id="KW-1185">Reference proteome</keyword>
<dbReference type="PANTHER" id="PTHR15239:SF6">
    <property type="entry name" value="RIBOSOME QUALITY CONTROL COMPLEX SUBUNIT NEMF"/>
    <property type="match status" value="1"/>
</dbReference>
<dbReference type="Gene3D" id="2.30.310.10">
    <property type="entry name" value="ibrinogen binding protein from staphylococcus aureus domain"/>
    <property type="match status" value="1"/>
</dbReference>
<dbReference type="GeneID" id="87106247"/>
<dbReference type="Proteomes" id="UP000002881">
    <property type="component" value="Chromosome"/>
</dbReference>
<dbReference type="STRING" id="660470.Theba_0393"/>
<evidence type="ECO:0000313" key="3">
    <source>
        <dbReference type="Proteomes" id="UP000002881"/>
    </source>
</evidence>
<dbReference type="PANTHER" id="PTHR15239">
    <property type="entry name" value="NUCLEAR EXPORT MEDIATOR FACTOR NEMF"/>
    <property type="match status" value="1"/>
</dbReference>
<reference evidence="2 3" key="1">
    <citation type="journal article" date="2012" name="Genome Biol. Evol.">
        <title>Genome Sequence of the Mesophilic Thermotogales Bacterium Mesotoga prima MesG1.Ag.4.2 Reveals the Largest Thermotogales Genome To Date.</title>
        <authorList>
            <person name="Zhaxybayeva O."/>
            <person name="Swithers K.S."/>
            <person name="Foght J."/>
            <person name="Green A.G."/>
            <person name="Bruce D."/>
            <person name="Detter C."/>
            <person name="Han S."/>
            <person name="Teshima H."/>
            <person name="Han J."/>
            <person name="Woyke T."/>
            <person name="Pitluck S."/>
            <person name="Nolan M."/>
            <person name="Ivanova N."/>
            <person name="Pati A."/>
            <person name="Land M.L."/>
            <person name="Dlutek M."/>
            <person name="Doolittle W.F."/>
            <person name="Noll K.M."/>
            <person name="Nesbo C.L."/>
        </authorList>
    </citation>
    <scope>NUCLEOTIDE SEQUENCE [LARGE SCALE GENOMIC DNA]</scope>
    <source>
        <strain evidence="3">mesG1.Ag.4.2</strain>
    </source>
</reference>
<protein>
    <submittedName>
        <fullName evidence="2">Putative RNA-binding protein, snRNP like protein</fullName>
    </submittedName>
</protein>
<accession>I2F2G8</accession>
<dbReference type="AlphaFoldDB" id="I2F2G8"/>
<dbReference type="KEGG" id="mpg:Theba_0393"/>
<dbReference type="EMBL" id="CP003532">
    <property type="protein sequence ID" value="AFK06121.1"/>
    <property type="molecule type" value="Genomic_DNA"/>
</dbReference>
<evidence type="ECO:0000313" key="2">
    <source>
        <dbReference type="EMBL" id="AFK06121.1"/>
    </source>
</evidence>
<organism evidence="2 3">
    <name type="scientific">Mesotoga prima MesG1.Ag.4.2</name>
    <dbReference type="NCBI Taxonomy" id="660470"/>
    <lineage>
        <taxon>Bacteria</taxon>
        <taxon>Thermotogati</taxon>
        <taxon>Thermotogota</taxon>
        <taxon>Thermotogae</taxon>
        <taxon>Kosmotogales</taxon>
        <taxon>Kosmotogaceae</taxon>
        <taxon>Mesotoga</taxon>
    </lineage>
</organism>
<dbReference type="Pfam" id="PF05833">
    <property type="entry name" value="NFACT_N"/>
    <property type="match status" value="1"/>
</dbReference>
<gene>
    <name evidence="2" type="ORF">Theba_0393</name>
</gene>
<dbReference type="InterPro" id="IPR008532">
    <property type="entry name" value="NFACT_RNA-bd"/>
</dbReference>
<feature type="domain" description="NFACT RNA-binding" evidence="1">
    <location>
        <begin position="450"/>
        <end position="543"/>
    </location>
</feature>